<proteinExistence type="predicted"/>
<comment type="caution">
    <text evidence="1">The sequence shown here is derived from an EMBL/GenBank/DDBJ whole genome shotgun (WGS) entry which is preliminary data.</text>
</comment>
<dbReference type="NCBIfam" id="TIGR01643">
    <property type="entry name" value="YD_repeat_2x"/>
    <property type="match status" value="1"/>
</dbReference>
<keyword evidence="2" id="KW-1185">Reference proteome</keyword>
<evidence type="ECO:0000313" key="1">
    <source>
        <dbReference type="EMBL" id="MBD2768463.1"/>
    </source>
</evidence>
<dbReference type="AlphaFoldDB" id="A0A927BEE9"/>
<protein>
    <submittedName>
        <fullName evidence="1">RHS repeat protein</fullName>
    </submittedName>
</protein>
<name>A0A927BEE9_9BACT</name>
<dbReference type="InterPro" id="IPR006530">
    <property type="entry name" value="YD"/>
</dbReference>
<sequence>MLLSSLLSAVSATFQCRSGAAGDYEASFWVRGQVLPNVSLSGGHQLDSGPQLITTAPGGWQRYRTRLQFTAPGRLILGPPSAGASAILDELRLHPVDAQLTTYTYQPLVGVTSQTDPTGRTLFYEYDGLGRLLRTRDEQARILSQQQHHYAGH</sequence>
<organism evidence="1 2">
    <name type="scientific">Hymenobacter montanus</name>
    <dbReference type="NCBI Taxonomy" id="2771359"/>
    <lineage>
        <taxon>Bacteria</taxon>
        <taxon>Pseudomonadati</taxon>
        <taxon>Bacteroidota</taxon>
        <taxon>Cytophagia</taxon>
        <taxon>Cytophagales</taxon>
        <taxon>Hymenobacteraceae</taxon>
        <taxon>Hymenobacter</taxon>
    </lineage>
</organism>
<dbReference type="Gene3D" id="2.180.10.10">
    <property type="entry name" value="RHS repeat-associated core"/>
    <property type="match status" value="1"/>
</dbReference>
<reference evidence="1" key="1">
    <citation type="submission" date="2020-09" db="EMBL/GenBank/DDBJ databases">
        <authorList>
            <person name="Kim M.K."/>
        </authorList>
    </citation>
    <scope>NUCLEOTIDE SEQUENCE</scope>
    <source>
        <strain evidence="1">BT664</strain>
    </source>
</reference>
<dbReference type="Pfam" id="PF05593">
    <property type="entry name" value="RHS_repeat"/>
    <property type="match status" value="1"/>
</dbReference>
<evidence type="ECO:0000313" key="2">
    <source>
        <dbReference type="Proteomes" id="UP000612233"/>
    </source>
</evidence>
<gene>
    <name evidence="1" type="ORF">IC235_11235</name>
</gene>
<dbReference type="EMBL" id="JACXAD010000011">
    <property type="protein sequence ID" value="MBD2768463.1"/>
    <property type="molecule type" value="Genomic_DNA"/>
</dbReference>
<accession>A0A927BEE9</accession>
<dbReference type="Proteomes" id="UP000612233">
    <property type="component" value="Unassembled WGS sequence"/>
</dbReference>
<dbReference type="InterPro" id="IPR031325">
    <property type="entry name" value="RHS_repeat"/>
</dbReference>